<keyword evidence="4" id="KW-1185">Reference proteome</keyword>
<dbReference type="Gene3D" id="3.40.50.300">
    <property type="entry name" value="P-loop containing nucleotide triphosphate hydrolases"/>
    <property type="match status" value="1"/>
</dbReference>
<dbReference type="InterPro" id="IPR056884">
    <property type="entry name" value="NPHP3-like_N"/>
</dbReference>
<dbReference type="InterPro" id="IPR011044">
    <property type="entry name" value="Quino_amine_DH_bsu"/>
</dbReference>
<dbReference type="SUPFAM" id="SSF50998">
    <property type="entry name" value="Quinoprotein alcohol dehydrogenase-like"/>
    <property type="match status" value="1"/>
</dbReference>
<dbReference type="InterPro" id="IPR001680">
    <property type="entry name" value="WD40_rpt"/>
</dbReference>
<dbReference type="Pfam" id="PF18738">
    <property type="entry name" value="HEPN_DZIP3"/>
    <property type="match status" value="1"/>
</dbReference>
<evidence type="ECO:0000256" key="1">
    <source>
        <dbReference type="ARBA" id="ARBA00022737"/>
    </source>
</evidence>
<reference evidence="3 4" key="1">
    <citation type="submission" date="2022-05" db="EMBL/GenBank/DDBJ databases">
        <authorList>
            <consortium name="Genoscope - CEA"/>
            <person name="William W."/>
        </authorList>
    </citation>
    <scope>NUCLEOTIDE SEQUENCE [LARGE SCALE GENOMIC DNA]</scope>
</reference>
<dbReference type="SUPFAM" id="SSF50969">
    <property type="entry name" value="YVTN repeat-like/Quinoprotein amine dehydrogenase"/>
    <property type="match status" value="1"/>
</dbReference>
<organism evidence="3 4">
    <name type="scientific">Porites lobata</name>
    <dbReference type="NCBI Taxonomy" id="104759"/>
    <lineage>
        <taxon>Eukaryota</taxon>
        <taxon>Metazoa</taxon>
        <taxon>Cnidaria</taxon>
        <taxon>Anthozoa</taxon>
        <taxon>Hexacorallia</taxon>
        <taxon>Scleractinia</taxon>
        <taxon>Fungiina</taxon>
        <taxon>Poritidae</taxon>
        <taxon>Porites</taxon>
    </lineage>
</organism>
<evidence type="ECO:0000313" key="3">
    <source>
        <dbReference type="EMBL" id="CAH3180650.1"/>
    </source>
</evidence>
<dbReference type="InterPro" id="IPR058056">
    <property type="entry name" value="WH_TANC1/2"/>
</dbReference>
<dbReference type="Gene3D" id="2.130.10.10">
    <property type="entry name" value="YVTN repeat-like/Quinoprotein amine dehydrogenase"/>
    <property type="match status" value="2"/>
</dbReference>
<dbReference type="InterPro" id="IPR041249">
    <property type="entry name" value="HEPN_DZIP3"/>
</dbReference>
<dbReference type="SMART" id="SM00320">
    <property type="entry name" value="WD40"/>
    <property type="match status" value="2"/>
</dbReference>
<feature type="domain" description="NACHT" evidence="2">
    <location>
        <begin position="353"/>
        <end position="500"/>
    </location>
</feature>
<dbReference type="PANTHER" id="PTHR10039">
    <property type="entry name" value="AMELOGENIN"/>
    <property type="match status" value="1"/>
</dbReference>
<dbReference type="InterPro" id="IPR027417">
    <property type="entry name" value="P-loop_NTPase"/>
</dbReference>
<keyword evidence="1" id="KW-0677">Repeat</keyword>
<dbReference type="Pfam" id="PF24883">
    <property type="entry name" value="NPHP3_N"/>
    <property type="match status" value="1"/>
</dbReference>
<dbReference type="InterPro" id="IPR011047">
    <property type="entry name" value="Quinoprotein_ADH-like_sf"/>
</dbReference>
<proteinExistence type="predicted"/>
<name>A0ABN8RMQ2_9CNID</name>
<dbReference type="PROSITE" id="PS50837">
    <property type="entry name" value="NACHT"/>
    <property type="match status" value="1"/>
</dbReference>
<protein>
    <recommendedName>
        <fullName evidence="2">NACHT domain-containing protein</fullName>
    </recommendedName>
</protein>
<dbReference type="Proteomes" id="UP001159405">
    <property type="component" value="Unassembled WGS sequence"/>
</dbReference>
<dbReference type="EMBL" id="CALNXK010000281">
    <property type="protein sequence ID" value="CAH3180650.1"/>
    <property type="molecule type" value="Genomic_DNA"/>
</dbReference>
<evidence type="ECO:0000313" key="4">
    <source>
        <dbReference type="Proteomes" id="UP001159405"/>
    </source>
</evidence>
<dbReference type="InterPro" id="IPR007111">
    <property type="entry name" value="NACHT_NTPase"/>
</dbReference>
<evidence type="ECO:0000259" key="2">
    <source>
        <dbReference type="PROSITE" id="PS50837"/>
    </source>
</evidence>
<dbReference type="Pfam" id="PF00400">
    <property type="entry name" value="WD40"/>
    <property type="match status" value="1"/>
</dbReference>
<comment type="caution">
    <text evidence="3">The sequence shown here is derived from an EMBL/GenBank/DDBJ whole genome shotgun (WGS) entry which is preliminary data.</text>
</comment>
<accession>A0ABN8RMQ2</accession>
<dbReference type="SUPFAM" id="SSF52540">
    <property type="entry name" value="P-loop containing nucleoside triphosphate hydrolases"/>
    <property type="match status" value="1"/>
</dbReference>
<dbReference type="PANTHER" id="PTHR10039:SF17">
    <property type="entry name" value="FUNGAL STAND N-TERMINAL GOODBYE DOMAIN-CONTAINING PROTEIN-RELATED"/>
    <property type="match status" value="1"/>
</dbReference>
<dbReference type="Pfam" id="PF25521">
    <property type="entry name" value="WHD_TANC1"/>
    <property type="match status" value="1"/>
</dbReference>
<gene>
    <name evidence="3" type="ORF">PLOB_00023838</name>
</gene>
<sequence>MATAAPSPLASSPAKTNGNKLSRLLIDGGTTVLRNVFDRYHPPANLASGLNTNYSILNNLLRRRVLNGHQWDKLFPPGGGVPDSNTFDITLLFLLLTTICGLSPPLTGWHTKPFPGDNSLEANLARVKFFRNELYGHVTSSGVEATSFSTFWHEISTALICLGLDQAEIDRLKAEQGGEEDYLDALTEWAGSDEDIKAQLKDIHQRQLKLSETQCKTQDVAEEVLRVELKGEKILLDSKSKLDEVSQLVYATHQATNEAHQENILRLDKVCDSQSKTIHAVDVIHESIQEVKQEVKGLTKRKNEHADEVLKTLVKSEFKGDIEFHANKFQEGTREWIFKSIKDWLDDRSSPHRVIVISGNPGMGKTVISAVVSQRMQRVGGMSGSHFFQHNNSRYRDPRLMLQSLACHLCQAMPSYKDALVEQLSRNLGKDLNNMGVEELFALLFKEPLSTVQDPGRNTLIVIDGLDESEYQGRNELLHVISNHFSMLPVWIRILITTRPERSITEVLRHLEPIELKQKREENLNDIQTLFENQLSNKIGEEHKDIILKELVKKSEGLFIYAYYIVDFIQKNVSILTPDQVESVLPSGISSVYLSYFKRLENELCKELNADEEHFLRFLCALAAAREPLPVEFIAKILNPGGKSLTAQRKVKKAISCISTLLPVREDRLHFFHKSIKDWLIASLSYEQHDFAVDEKEGHYVLSDLCVSELDSLQRKGVHDRQFKNTESCALHHGTQHMLQVVNDHDCADETRAISVTAEQVYKYATDLELVYAKLKVKSTSATEDLLSLHSQNCSLLSDERDFVVTSLLSLLKKHSYILVDHPRLLFQCLINEGIPELSSSAAVILESSTPKIPYMKHLKNEDQRRADKARFYCSDKIVCFDVSPEMDYLICECRDGTICLWSLLTGNKIWVRPTLTKKEFYSGYPDDSAYRVVGNNSLSYYRSVTFHPNGESVLAGTLQFVYTLDGDTKDLFPSSDSIFSNFVFCKDKKEVLTDRPNKPKEVALWNIVNGENVLNIVADEEIATFTISEDGSQVAFSQVTFEIVFFDRVNESVQRILQTESVVCGLMHFTPDTENRDTLVCGFLGFTVEEECGTYKGCFCGLSQFLTFNSDLDFDSVQPETFSLWPYDSSGTLDWDFGYWDLTMQDISDCWVHCVIPSKFLYAGSYIRLNKESALAGSPACKYVAMVNTEEVFRLQNGGVVVKIAFSLEGDAIYSITSESESLHHNLTLTVFRMSNNELLSTKIFPGPISIFPTRDGVMLRKHDRVAELWSFDMSTCLRSLPNVTAYNIVSSTSEEFIAGCYKVALFELSKDLANEGSDNSEDWPDDIHKWCVDFQVYWVIDVLDVTSAGSRIVSSLKADLDADEVILSVLCIDPSQVLLCTSKEEDFGGHSLENVKLKLRKNGLILLERTTCWIDPDRIIASHLLCSPRNEFVVTWNTLDQGHGLHILNAYTGETLHVFLGEQNDIVDCKFLDDESVVCCSEDNFLRLYNIRTGDLLSILDIGEQPFCLGACLYQPLVAIGLSATRIKFVHVQLPKETKKTARLSHQTPVN</sequence>
<dbReference type="InterPro" id="IPR015943">
    <property type="entry name" value="WD40/YVTN_repeat-like_dom_sf"/>
</dbReference>